<dbReference type="Proteomes" id="UP000318626">
    <property type="component" value="Chromosome"/>
</dbReference>
<evidence type="ECO:0000313" key="4">
    <source>
        <dbReference type="Proteomes" id="UP000318626"/>
    </source>
</evidence>
<dbReference type="AlphaFoldDB" id="A0A518C4F0"/>
<dbReference type="InterPro" id="IPR016181">
    <property type="entry name" value="Acyl_CoA_acyltransferase"/>
</dbReference>
<keyword evidence="3" id="KW-0808">Transferase</keyword>
<evidence type="ECO:0000313" key="3">
    <source>
        <dbReference type="EMBL" id="QDU74109.1"/>
    </source>
</evidence>
<feature type="domain" description="N-acetyltransferase" evidence="2">
    <location>
        <begin position="31"/>
        <end position="162"/>
    </location>
</feature>
<dbReference type="InterPro" id="IPR000182">
    <property type="entry name" value="GNAT_dom"/>
</dbReference>
<sequence length="162" mass="18006">MPLTNYDEPLAGLCVLACGFSFLGTLLIASMIEYQVEPNLSVDEYLDVLIRSQLAERRPVDDREKLTKMVRNADILCTARSEGMLIGIARSMTDFAHATYLADLAVDEAFQKQGIGRELIARTHQAAGKHTILLLLAAPKAASYYPHVGMEKHDSCWIIPRE</sequence>
<dbReference type="Gene3D" id="3.40.630.30">
    <property type="match status" value="1"/>
</dbReference>
<dbReference type="PANTHER" id="PTHR43233">
    <property type="entry name" value="FAMILY N-ACETYLTRANSFERASE, PUTATIVE (AFU_ORTHOLOGUE AFUA_6G03350)-RELATED"/>
    <property type="match status" value="1"/>
</dbReference>
<keyword evidence="1" id="KW-0812">Transmembrane</keyword>
<dbReference type="KEGG" id="bvo:Pan97_11140"/>
<feature type="transmembrane region" description="Helical" evidence="1">
    <location>
        <begin position="12"/>
        <end position="32"/>
    </location>
</feature>
<keyword evidence="1" id="KW-1133">Transmembrane helix</keyword>
<dbReference type="Pfam" id="PF13508">
    <property type="entry name" value="Acetyltransf_7"/>
    <property type="match status" value="1"/>
</dbReference>
<accession>A0A518C4F0</accession>
<reference evidence="4" key="1">
    <citation type="submission" date="2019-02" db="EMBL/GenBank/DDBJ databases">
        <title>Deep-cultivation of Planctomycetes and their phenomic and genomic characterization uncovers novel biology.</title>
        <authorList>
            <person name="Wiegand S."/>
            <person name="Jogler M."/>
            <person name="Boedeker C."/>
            <person name="Pinto D."/>
            <person name="Vollmers J."/>
            <person name="Rivas-Marin E."/>
            <person name="Kohn T."/>
            <person name="Peeters S.H."/>
            <person name="Heuer A."/>
            <person name="Rast P."/>
            <person name="Oberbeckmann S."/>
            <person name="Bunk B."/>
            <person name="Jeske O."/>
            <person name="Meyerdierks A."/>
            <person name="Storesund J.E."/>
            <person name="Kallscheuer N."/>
            <person name="Luecker S."/>
            <person name="Lage O.M."/>
            <person name="Pohl T."/>
            <person name="Merkel B.J."/>
            <person name="Hornburger P."/>
            <person name="Mueller R.-W."/>
            <person name="Bruemmer F."/>
            <person name="Labrenz M."/>
            <person name="Spormann A.M."/>
            <person name="Op den Camp H."/>
            <person name="Overmann J."/>
            <person name="Amann R."/>
            <person name="Jetten M.S.M."/>
            <person name="Mascher T."/>
            <person name="Medema M.H."/>
            <person name="Devos D.P."/>
            <person name="Kaster A.-K."/>
            <person name="Ovreas L."/>
            <person name="Rohde M."/>
            <person name="Galperin M.Y."/>
            <person name="Jogler C."/>
        </authorList>
    </citation>
    <scope>NUCLEOTIDE SEQUENCE [LARGE SCALE GENOMIC DNA]</scope>
    <source>
        <strain evidence="4">Pan97</strain>
    </source>
</reference>
<keyword evidence="1" id="KW-0472">Membrane</keyword>
<organism evidence="3 4">
    <name type="scientific">Bremerella volcania</name>
    <dbReference type="NCBI Taxonomy" id="2527984"/>
    <lineage>
        <taxon>Bacteria</taxon>
        <taxon>Pseudomonadati</taxon>
        <taxon>Planctomycetota</taxon>
        <taxon>Planctomycetia</taxon>
        <taxon>Pirellulales</taxon>
        <taxon>Pirellulaceae</taxon>
        <taxon>Bremerella</taxon>
    </lineage>
</organism>
<dbReference type="EMBL" id="CP036289">
    <property type="protein sequence ID" value="QDU74109.1"/>
    <property type="molecule type" value="Genomic_DNA"/>
</dbReference>
<dbReference type="PROSITE" id="PS51186">
    <property type="entry name" value="GNAT"/>
    <property type="match status" value="1"/>
</dbReference>
<dbReference type="SUPFAM" id="SSF55729">
    <property type="entry name" value="Acyl-CoA N-acyltransferases (Nat)"/>
    <property type="match status" value="1"/>
</dbReference>
<evidence type="ECO:0000259" key="2">
    <source>
        <dbReference type="PROSITE" id="PS51186"/>
    </source>
</evidence>
<protein>
    <submittedName>
        <fullName evidence="3">Acetyltransferase (GNAT) family protein</fullName>
    </submittedName>
</protein>
<name>A0A518C4F0_9BACT</name>
<dbReference type="InterPro" id="IPR053144">
    <property type="entry name" value="Acetyltransferase_Butenolide"/>
</dbReference>
<keyword evidence="4" id="KW-1185">Reference proteome</keyword>
<dbReference type="CDD" id="cd04301">
    <property type="entry name" value="NAT_SF"/>
    <property type="match status" value="1"/>
</dbReference>
<proteinExistence type="predicted"/>
<evidence type="ECO:0000256" key="1">
    <source>
        <dbReference type="SAM" id="Phobius"/>
    </source>
</evidence>
<dbReference type="GO" id="GO:0016747">
    <property type="term" value="F:acyltransferase activity, transferring groups other than amino-acyl groups"/>
    <property type="evidence" value="ECO:0007669"/>
    <property type="project" value="InterPro"/>
</dbReference>
<gene>
    <name evidence="3" type="ORF">Pan97_11140</name>
</gene>
<dbReference type="PANTHER" id="PTHR43233:SF1">
    <property type="entry name" value="FAMILY N-ACETYLTRANSFERASE, PUTATIVE (AFU_ORTHOLOGUE AFUA_6G03350)-RELATED"/>
    <property type="match status" value="1"/>
</dbReference>